<reference evidence="1" key="1">
    <citation type="submission" date="2022-11" db="EMBL/GenBank/DDBJ databases">
        <title>Genome Sequence of Boeremia exigua.</title>
        <authorList>
            <person name="Buettner E."/>
        </authorList>
    </citation>
    <scope>NUCLEOTIDE SEQUENCE</scope>
    <source>
        <strain evidence="1">CU02</strain>
    </source>
</reference>
<gene>
    <name evidence="1" type="ORF">OPT61_g9560</name>
</gene>
<evidence type="ECO:0000313" key="2">
    <source>
        <dbReference type="Proteomes" id="UP001153331"/>
    </source>
</evidence>
<dbReference type="EMBL" id="JAPHNI010001179">
    <property type="protein sequence ID" value="KAJ8106405.1"/>
    <property type="molecule type" value="Genomic_DNA"/>
</dbReference>
<name>A0ACC2HTR5_9PLEO</name>
<protein>
    <submittedName>
        <fullName evidence="1">Uncharacterized protein</fullName>
    </submittedName>
</protein>
<sequence length="388" mass="43337">MAACFVRDASHGQSTLERGDGQTQLVLLERRLPTSLLRNAHLHLYARYSYPGENICAPSTPYIPISLEIDPTQASPVSTSFSTVGHGRLELPENKFLAVAEAVKSWRIFRGTLIDGYLQPNVRLGNGLEVSVKRPARKKAPLPKETQEQQNIIVSDNTVRQQQTSQQDHENGVLSRAIKTNRRRVGKQVLSLDSAQTSRTSPNNVTLQSLRQRQKKREPGHRATSATKLRTAQLHEQEGELAGRASASFWKEQVMRLERRMAKTPSHFRQQMLKHEQHLAANIESKPQPAHHMENADGKPHLEQKAVDVSETNTSLSPTGRRGSGSRPGSRSDRSSESYNGSADTRATKIDEMDKETRAQAAAWPYHDDIMPTTALEMLRQAGRKRGA</sequence>
<evidence type="ECO:0000313" key="1">
    <source>
        <dbReference type="EMBL" id="KAJ8106405.1"/>
    </source>
</evidence>
<keyword evidence="2" id="KW-1185">Reference proteome</keyword>
<proteinExistence type="predicted"/>
<dbReference type="Proteomes" id="UP001153331">
    <property type="component" value="Unassembled WGS sequence"/>
</dbReference>
<accession>A0ACC2HTR5</accession>
<organism evidence="1 2">
    <name type="scientific">Boeremia exigua</name>
    <dbReference type="NCBI Taxonomy" id="749465"/>
    <lineage>
        <taxon>Eukaryota</taxon>
        <taxon>Fungi</taxon>
        <taxon>Dikarya</taxon>
        <taxon>Ascomycota</taxon>
        <taxon>Pezizomycotina</taxon>
        <taxon>Dothideomycetes</taxon>
        <taxon>Pleosporomycetidae</taxon>
        <taxon>Pleosporales</taxon>
        <taxon>Pleosporineae</taxon>
        <taxon>Didymellaceae</taxon>
        <taxon>Boeremia</taxon>
    </lineage>
</organism>
<comment type="caution">
    <text evidence="1">The sequence shown here is derived from an EMBL/GenBank/DDBJ whole genome shotgun (WGS) entry which is preliminary data.</text>
</comment>